<dbReference type="GeneID" id="28768130"/>
<evidence type="ECO:0000259" key="2">
    <source>
        <dbReference type="SMART" id="SM00355"/>
    </source>
</evidence>
<dbReference type="SMART" id="SM00355">
    <property type="entry name" value="ZnF_C2H2"/>
    <property type="match status" value="2"/>
</dbReference>
<evidence type="ECO:0000313" key="4">
    <source>
        <dbReference type="Proteomes" id="UP000077069"/>
    </source>
</evidence>
<evidence type="ECO:0000313" key="3">
    <source>
        <dbReference type="EMBL" id="OAG10957.1"/>
    </source>
</evidence>
<dbReference type="Proteomes" id="UP000077069">
    <property type="component" value="Unassembled WGS sequence"/>
</dbReference>
<name>A0A177CVY2_9PLEO</name>
<dbReference type="InterPro" id="IPR013087">
    <property type="entry name" value="Znf_C2H2_type"/>
</dbReference>
<feature type="region of interest" description="Disordered" evidence="1">
    <location>
        <begin position="145"/>
        <end position="167"/>
    </location>
</feature>
<reference evidence="3 4" key="1">
    <citation type="submission" date="2016-05" db="EMBL/GenBank/DDBJ databases">
        <title>Comparative analysis of secretome profiles of manganese(II)-oxidizing ascomycete fungi.</title>
        <authorList>
            <consortium name="DOE Joint Genome Institute"/>
            <person name="Zeiner C.A."/>
            <person name="Purvine S.O."/>
            <person name="Zink E.M."/>
            <person name="Wu S."/>
            <person name="Pasa-Tolic L."/>
            <person name="Chaput D.L."/>
            <person name="Haridas S."/>
            <person name="Grigoriev I.V."/>
            <person name="Santelli C.M."/>
            <person name="Hansel C.M."/>
        </authorList>
    </citation>
    <scope>NUCLEOTIDE SEQUENCE [LARGE SCALE GENOMIC DNA]</scope>
    <source>
        <strain evidence="3 4">AP3s5-JAC2a</strain>
    </source>
</reference>
<feature type="domain" description="C2H2-type" evidence="2">
    <location>
        <begin position="300"/>
        <end position="323"/>
    </location>
</feature>
<protein>
    <recommendedName>
        <fullName evidence="2">C2H2-type domain-containing protein</fullName>
    </recommendedName>
</protein>
<dbReference type="EMBL" id="KV441549">
    <property type="protein sequence ID" value="OAG10957.1"/>
    <property type="molecule type" value="Genomic_DNA"/>
</dbReference>
<dbReference type="InParanoid" id="A0A177CVY2"/>
<sequence length="557" mass="62245">MSEDASIKLSMRQLQGPEEAWKQMYKLIFPDTAEDDIPSPYVEGDIRLEDHAHFARFIGRRLYVFIDRRLHNWLCKNRKRTEECACPGTESILVDYIKELLEEYFEHYDLRPEHPPKRPDDAAKSGSFEPLCSVGSKVSSVSSTSLPLSTSGMHSEGQYGSFNDRRDTDHRGLTELQTHTSMMTPALPDFGSDSHVWAFADWGTSCTANPDVDNMSSPNRHVLSEGFCGPEPDAQDVVLTNQSIYAAASDGTGENHKHVATKPAYFCTFCAERGKRTMFQSKQDWKRHEQDQHMESGLSWPCDMCRHTSHNGSEAQKHAKKVHAASRVHRGLPKPSPRARNYGCGFGTCAKRFDSWKDRCKHVAECMQSDDFDAWSCTRTVQNMLRHRDVPPESKVAIECAMASHERDSDTMHVFREQLMMLDFQGCVSPSCSQPQDLGSYDAATHRNADAPLGQAAASIAPAISSGAELSHSTPLVFGRDSWIPFRVPLVPASDYDEWVPSICPEEWCAANLEVQVDQARNASPAYGGMYSGLEGRDPATVYCSVYTESPDAACHL</sequence>
<gene>
    <name evidence="3" type="ORF">CC84DRAFT_1256677</name>
</gene>
<dbReference type="OrthoDB" id="4161727at2759"/>
<dbReference type="RefSeq" id="XP_018041322.1">
    <property type="nucleotide sequence ID" value="XM_018184644.1"/>
</dbReference>
<proteinExistence type="predicted"/>
<dbReference type="AlphaFoldDB" id="A0A177CVY2"/>
<evidence type="ECO:0000256" key="1">
    <source>
        <dbReference type="SAM" id="MobiDB-lite"/>
    </source>
</evidence>
<organism evidence="3 4">
    <name type="scientific">Paraphaeosphaeria sporulosa</name>
    <dbReference type="NCBI Taxonomy" id="1460663"/>
    <lineage>
        <taxon>Eukaryota</taxon>
        <taxon>Fungi</taxon>
        <taxon>Dikarya</taxon>
        <taxon>Ascomycota</taxon>
        <taxon>Pezizomycotina</taxon>
        <taxon>Dothideomycetes</taxon>
        <taxon>Pleosporomycetidae</taxon>
        <taxon>Pleosporales</taxon>
        <taxon>Massarineae</taxon>
        <taxon>Didymosphaeriaceae</taxon>
        <taxon>Paraphaeosphaeria</taxon>
    </lineage>
</organism>
<feature type="domain" description="C2H2-type" evidence="2">
    <location>
        <begin position="265"/>
        <end position="293"/>
    </location>
</feature>
<accession>A0A177CVY2</accession>
<keyword evidence="4" id="KW-1185">Reference proteome</keyword>